<name>A0A2V5HRR8_9EURO</name>
<organism evidence="1 2">
    <name type="scientific">Aspergillus indologenus CBS 114.80</name>
    <dbReference type="NCBI Taxonomy" id="1450541"/>
    <lineage>
        <taxon>Eukaryota</taxon>
        <taxon>Fungi</taxon>
        <taxon>Dikarya</taxon>
        <taxon>Ascomycota</taxon>
        <taxon>Pezizomycotina</taxon>
        <taxon>Eurotiomycetes</taxon>
        <taxon>Eurotiomycetidae</taxon>
        <taxon>Eurotiales</taxon>
        <taxon>Aspergillaceae</taxon>
        <taxon>Aspergillus</taxon>
        <taxon>Aspergillus subgen. Circumdati</taxon>
    </lineage>
</organism>
<dbReference type="EMBL" id="KZ825576">
    <property type="protein sequence ID" value="PYI27175.1"/>
    <property type="molecule type" value="Genomic_DNA"/>
</dbReference>
<keyword evidence="2" id="KW-1185">Reference proteome</keyword>
<gene>
    <name evidence="1" type="ORF">BP00DRAFT_32750</name>
</gene>
<accession>A0A2V5HRR8</accession>
<proteinExistence type="predicted"/>
<sequence>MSAACPTSDPATCACSSSSVARCFGEYWKHRGIWLVTPCSGGLQVWKRVPMAARELCGEQKNTSHFIVPASALDLCFASFIFHQITTVGSVDTESCSEHDLITVLNSLNCTATWSMIRQE</sequence>
<evidence type="ECO:0000313" key="1">
    <source>
        <dbReference type="EMBL" id="PYI27175.1"/>
    </source>
</evidence>
<dbReference type="AlphaFoldDB" id="A0A2V5HRR8"/>
<reference evidence="1 2" key="1">
    <citation type="submission" date="2018-02" db="EMBL/GenBank/DDBJ databases">
        <title>The genomes of Aspergillus section Nigri reveals drivers in fungal speciation.</title>
        <authorList>
            <consortium name="DOE Joint Genome Institute"/>
            <person name="Vesth T.C."/>
            <person name="Nybo J."/>
            <person name="Theobald S."/>
            <person name="Brandl J."/>
            <person name="Frisvad J.C."/>
            <person name="Nielsen K.F."/>
            <person name="Lyhne E.K."/>
            <person name="Kogle M.E."/>
            <person name="Kuo A."/>
            <person name="Riley R."/>
            <person name="Clum A."/>
            <person name="Nolan M."/>
            <person name="Lipzen A."/>
            <person name="Salamov A."/>
            <person name="Henrissat B."/>
            <person name="Wiebenga A."/>
            <person name="De vries R.P."/>
            <person name="Grigoriev I.V."/>
            <person name="Mortensen U.H."/>
            <person name="Andersen M.R."/>
            <person name="Baker S.E."/>
        </authorList>
    </citation>
    <scope>NUCLEOTIDE SEQUENCE [LARGE SCALE GENOMIC DNA]</scope>
    <source>
        <strain evidence="1 2">CBS 114.80</strain>
    </source>
</reference>
<protein>
    <submittedName>
        <fullName evidence="1">Uncharacterized protein</fullName>
    </submittedName>
</protein>
<evidence type="ECO:0000313" key="2">
    <source>
        <dbReference type="Proteomes" id="UP000248817"/>
    </source>
</evidence>
<dbReference type="Proteomes" id="UP000248817">
    <property type="component" value="Unassembled WGS sequence"/>
</dbReference>